<dbReference type="InterPro" id="IPR002781">
    <property type="entry name" value="TM_pro_TauE-like"/>
</dbReference>
<keyword evidence="3" id="KW-1003">Cell membrane</keyword>
<feature type="transmembrane region" description="Helical" evidence="7">
    <location>
        <begin position="90"/>
        <end position="109"/>
    </location>
</feature>
<evidence type="ECO:0000256" key="7">
    <source>
        <dbReference type="SAM" id="Phobius"/>
    </source>
</evidence>
<evidence type="ECO:0000256" key="2">
    <source>
        <dbReference type="ARBA" id="ARBA00022448"/>
    </source>
</evidence>
<feature type="transmembrane region" description="Helical" evidence="7">
    <location>
        <begin position="34"/>
        <end position="53"/>
    </location>
</feature>
<feature type="transmembrane region" description="Helical" evidence="7">
    <location>
        <begin position="190"/>
        <end position="207"/>
    </location>
</feature>
<evidence type="ECO:0000256" key="4">
    <source>
        <dbReference type="ARBA" id="ARBA00022692"/>
    </source>
</evidence>
<dbReference type="Pfam" id="PF01925">
    <property type="entry name" value="TauE"/>
    <property type="match status" value="1"/>
</dbReference>
<keyword evidence="6 7" id="KW-0472">Membrane</keyword>
<name>E6QMP6_9ZZZZ</name>
<evidence type="ECO:0008006" key="9">
    <source>
        <dbReference type="Google" id="ProtNLM"/>
    </source>
</evidence>
<dbReference type="PANTHER" id="PTHR30269:SF37">
    <property type="entry name" value="MEMBRANE TRANSPORTER PROTEIN"/>
    <property type="match status" value="1"/>
</dbReference>
<feature type="transmembrane region" description="Helical" evidence="7">
    <location>
        <begin position="130"/>
        <end position="149"/>
    </location>
</feature>
<reference evidence="8" key="1">
    <citation type="submission" date="2009-10" db="EMBL/GenBank/DDBJ databases">
        <title>Diversity of trophic interactions inside an arsenic-rich microbial ecosystem.</title>
        <authorList>
            <person name="Bertin P.N."/>
            <person name="Heinrich-Salmeron A."/>
            <person name="Pelletier E."/>
            <person name="Goulhen-Chollet F."/>
            <person name="Arsene-Ploetze F."/>
            <person name="Gallien S."/>
            <person name="Calteau A."/>
            <person name="Vallenet D."/>
            <person name="Casiot C."/>
            <person name="Chane-Woon-Ming B."/>
            <person name="Giloteaux L."/>
            <person name="Barakat M."/>
            <person name="Bonnefoy V."/>
            <person name="Bruneel O."/>
            <person name="Chandler M."/>
            <person name="Cleiss J."/>
            <person name="Duran R."/>
            <person name="Elbaz-Poulichet F."/>
            <person name="Fonknechten N."/>
            <person name="Lauga B."/>
            <person name="Mornico D."/>
            <person name="Ortet P."/>
            <person name="Schaeffer C."/>
            <person name="Siguier P."/>
            <person name="Alexander Thil Smith A."/>
            <person name="Van Dorsselaer A."/>
            <person name="Weissenbach J."/>
            <person name="Medigue C."/>
            <person name="Le Paslier D."/>
        </authorList>
    </citation>
    <scope>NUCLEOTIDE SEQUENCE</scope>
</reference>
<feature type="transmembrane region" description="Helical" evidence="7">
    <location>
        <begin position="161"/>
        <end position="178"/>
    </location>
</feature>
<sequence>MMPVQQAAPLAVLLSITIAAFVVAQDWRKIHFRSAGGLLLATAFGTPIGLLLLKIAQPSAIRIVLAIFLLAYCSYSLLGRATWELKKDSWRWMAACGLCAGILGGACGMNGPPLVVYGTLRRWTSQHFRATLQAYFLPASLMVMLGYRMAGLWTPAVTRNYLFSLPVLLPALLLGRFLNARLHGNGFQRLLYLGLIAIAILLLSQSLR</sequence>
<comment type="subcellular location">
    <subcellularLocation>
        <location evidence="1">Cell membrane</location>
        <topology evidence="1">Multi-pass membrane protein</topology>
    </subcellularLocation>
</comment>
<dbReference type="PANTHER" id="PTHR30269">
    <property type="entry name" value="TRANSMEMBRANE PROTEIN YFCA"/>
    <property type="match status" value="1"/>
</dbReference>
<evidence type="ECO:0000256" key="1">
    <source>
        <dbReference type="ARBA" id="ARBA00004651"/>
    </source>
</evidence>
<proteinExistence type="predicted"/>
<evidence type="ECO:0000313" key="8">
    <source>
        <dbReference type="EMBL" id="CBI08517.1"/>
    </source>
</evidence>
<dbReference type="AlphaFoldDB" id="E6QMP6"/>
<gene>
    <name evidence="8" type="ORF">CARN6_1991</name>
</gene>
<keyword evidence="4 7" id="KW-0812">Transmembrane</keyword>
<feature type="transmembrane region" description="Helical" evidence="7">
    <location>
        <begin position="60"/>
        <end position="78"/>
    </location>
</feature>
<dbReference type="InterPro" id="IPR052017">
    <property type="entry name" value="TSUP"/>
</dbReference>
<protein>
    <recommendedName>
        <fullName evidence="9">Membrane transporter protein</fullName>
    </recommendedName>
</protein>
<evidence type="ECO:0000256" key="5">
    <source>
        <dbReference type="ARBA" id="ARBA00022989"/>
    </source>
</evidence>
<comment type="caution">
    <text evidence="8">The sequence shown here is derived from an EMBL/GenBank/DDBJ whole genome shotgun (WGS) entry which is preliminary data.</text>
</comment>
<dbReference type="GO" id="GO:0005886">
    <property type="term" value="C:plasma membrane"/>
    <property type="evidence" value="ECO:0007669"/>
    <property type="project" value="UniProtKB-SubCell"/>
</dbReference>
<keyword evidence="5 7" id="KW-1133">Transmembrane helix</keyword>
<dbReference type="EMBL" id="CABQ01000232">
    <property type="protein sequence ID" value="CBI08517.1"/>
    <property type="molecule type" value="Genomic_DNA"/>
</dbReference>
<evidence type="ECO:0000256" key="6">
    <source>
        <dbReference type="ARBA" id="ARBA00023136"/>
    </source>
</evidence>
<accession>E6QMP6</accession>
<evidence type="ECO:0000256" key="3">
    <source>
        <dbReference type="ARBA" id="ARBA00022475"/>
    </source>
</evidence>
<keyword evidence="2" id="KW-0813">Transport</keyword>
<organism evidence="8">
    <name type="scientific">mine drainage metagenome</name>
    <dbReference type="NCBI Taxonomy" id="410659"/>
    <lineage>
        <taxon>unclassified sequences</taxon>
        <taxon>metagenomes</taxon>
        <taxon>ecological metagenomes</taxon>
    </lineage>
</organism>